<dbReference type="InterPro" id="IPR036390">
    <property type="entry name" value="WH_DNA-bd_sf"/>
</dbReference>
<dbReference type="PANTHER" id="PTHR38445:SF7">
    <property type="entry name" value="GNTR-FAMILY TRANSCRIPTIONAL REGULATOR"/>
    <property type="match status" value="1"/>
</dbReference>
<dbReference type="InterPro" id="IPR000524">
    <property type="entry name" value="Tscrpt_reg_HTH_GntR"/>
</dbReference>
<keyword evidence="1" id="KW-0805">Transcription regulation</keyword>
<dbReference type="PANTHER" id="PTHR38445">
    <property type="entry name" value="HTH-TYPE TRANSCRIPTIONAL REPRESSOR YTRA"/>
    <property type="match status" value="1"/>
</dbReference>
<dbReference type="SMART" id="SM00345">
    <property type="entry name" value="HTH_GNTR"/>
    <property type="match status" value="1"/>
</dbReference>
<comment type="caution">
    <text evidence="5">The sequence shown here is derived from an EMBL/GenBank/DDBJ whole genome shotgun (WGS) entry which is preliminary data.</text>
</comment>
<evidence type="ECO:0000256" key="1">
    <source>
        <dbReference type="ARBA" id="ARBA00023015"/>
    </source>
</evidence>
<accession>A0A9W6H3U7</accession>
<evidence type="ECO:0000313" key="6">
    <source>
        <dbReference type="Proteomes" id="UP001142462"/>
    </source>
</evidence>
<dbReference type="EMBL" id="BSEJ01000010">
    <property type="protein sequence ID" value="GLJ62102.1"/>
    <property type="molecule type" value="Genomic_DNA"/>
</dbReference>
<keyword evidence="6" id="KW-1185">Reference proteome</keyword>
<sequence>MLIRIDPTREEPVFTQIAASIRSDAAAGRTRPGDRLPAAKEVAASLGVNLHTVLHAYRQLRDEGLVSMRPGRGAVVTEAAAPLAALDADIRALVRRATEHGVSRETLAAAVRAAEL</sequence>
<keyword evidence="3" id="KW-0804">Transcription</keyword>
<dbReference type="SUPFAM" id="SSF46785">
    <property type="entry name" value="Winged helix' DNA-binding domain"/>
    <property type="match status" value="1"/>
</dbReference>
<evidence type="ECO:0000259" key="4">
    <source>
        <dbReference type="PROSITE" id="PS50949"/>
    </source>
</evidence>
<feature type="domain" description="HTH gntR-type" evidence="4">
    <location>
        <begin position="11"/>
        <end position="79"/>
    </location>
</feature>
<name>A0A9W6H3U7_9MICO</name>
<dbReference type="PROSITE" id="PS50949">
    <property type="entry name" value="HTH_GNTR"/>
    <property type="match status" value="1"/>
</dbReference>
<protein>
    <submittedName>
        <fullName evidence="5">GntR family transcriptional regulator</fullName>
    </submittedName>
</protein>
<keyword evidence="2" id="KW-0238">DNA-binding</keyword>
<dbReference type="GO" id="GO:0003700">
    <property type="term" value="F:DNA-binding transcription factor activity"/>
    <property type="evidence" value="ECO:0007669"/>
    <property type="project" value="InterPro"/>
</dbReference>
<dbReference type="InterPro" id="IPR036388">
    <property type="entry name" value="WH-like_DNA-bd_sf"/>
</dbReference>
<dbReference type="Pfam" id="PF00392">
    <property type="entry name" value="GntR"/>
    <property type="match status" value="1"/>
</dbReference>
<reference evidence="5" key="1">
    <citation type="journal article" date="2014" name="Int. J. Syst. Evol. Microbiol.">
        <title>Complete genome sequence of Corynebacterium casei LMG S-19264T (=DSM 44701T), isolated from a smear-ripened cheese.</title>
        <authorList>
            <consortium name="US DOE Joint Genome Institute (JGI-PGF)"/>
            <person name="Walter F."/>
            <person name="Albersmeier A."/>
            <person name="Kalinowski J."/>
            <person name="Ruckert C."/>
        </authorList>
    </citation>
    <scope>NUCLEOTIDE SEQUENCE</scope>
    <source>
        <strain evidence="5">VKM Ac-1020</strain>
    </source>
</reference>
<dbReference type="Gene3D" id="1.10.10.10">
    <property type="entry name" value="Winged helix-like DNA-binding domain superfamily/Winged helix DNA-binding domain"/>
    <property type="match status" value="1"/>
</dbReference>
<dbReference type="AlphaFoldDB" id="A0A9W6H3U7"/>
<organism evidence="5 6">
    <name type="scientific">Microbacterium barkeri</name>
    <dbReference type="NCBI Taxonomy" id="33917"/>
    <lineage>
        <taxon>Bacteria</taxon>
        <taxon>Bacillati</taxon>
        <taxon>Actinomycetota</taxon>
        <taxon>Actinomycetes</taxon>
        <taxon>Micrococcales</taxon>
        <taxon>Microbacteriaceae</taxon>
        <taxon>Microbacterium</taxon>
    </lineage>
</organism>
<evidence type="ECO:0000313" key="5">
    <source>
        <dbReference type="EMBL" id="GLJ62102.1"/>
    </source>
</evidence>
<evidence type="ECO:0000256" key="3">
    <source>
        <dbReference type="ARBA" id="ARBA00023163"/>
    </source>
</evidence>
<evidence type="ECO:0000256" key="2">
    <source>
        <dbReference type="ARBA" id="ARBA00023125"/>
    </source>
</evidence>
<dbReference type="CDD" id="cd07377">
    <property type="entry name" value="WHTH_GntR"/>
    <property type="match status" value="1"/>
</dbReference>
<dbReference type="GO" id="GO:0003677">
    <property type="term" value="F:DNA binding"/>
    <property type="evidence" value="ECO:0007669"/>
    <property type="project" value="UniProtKB-KW"/>
</dbReference>
<reference evidence="5" key="2">
    <citation type="submission" date="2023-01" db="EMBL/GenBank/DDBJ databases">
        <authorList>
            <person name="Sun Q."/>
            <person name="Evtushenko L."/>
        </authorList>
    </citation>
    <scope>NUCLEOTIDE SEQUENCE</scope>
    <source>
        <strain evidence="5">VKM Ac-1020</strain>
    </source>
</reference>
<dbReference type="RefSeq" id="WP_271173795.1">
    <property type="nucleotide sequence ID" value="NZ_BSEJ01000010.1"/>
</dbReference>
<dbReference type="Proteomes" id="UP001142462">
    <property type="component" value="Unassembled WGS sequence"/>
</dbReference>
<proteinExistence type="predicted"/>
<gene>
    <name evidence="5" type="primary">ytrA</name>
    <name evidence="5" type="ORF">GCM10017576_22320</name>
</gene>